<evidence type="ECO:0000259" key="1">
    <source>
        <dbReference type="Pfam" id="PF04542"/>
    </source>
</evidence>
<dbReference type="Proteomes" id="UP000199459">
    <property type="component" value="Unassembled WGS sequence"/>
</dbReference>
<sequence length="81" mass="9253">MRAAKAAWFFLSCFHIDSSILIELYAKYRSQLISSIARLTGCHETATELAQEAYIRLLVTGNQTSIKTPETYLFRIGHQTR</sequence>
<organism evidence="2 3">
    <name type="scientific">Nitrosomonas marina</name>
    <dbReference type="NCBI Taxonomy" id="917"/>
    <lineage>
        <taxon>Bacteria</taxon>
        <taxon>Pseudomonadati</taxon>
        <taxon>Pseudomonadota</taxon>
        <taxon>Betaproteobacteria</taxon>
        <taxon>Nitrosomonadales</taxon>
        <taxon>Nitrosomonadaceae</taxon>
        <taxon>Nitrosomonas</taxon>
    </lineage>
</organism>
<evidence type="ECO:0000313" key="3">
    <source>
        <dbReference type="Proteomes" id="UP000199459"/>
    </source>
</evidence>
<dbReference type="InterPro" id="IPR013325">
    <property type="entry name" value="RNA_pol_sigma_r2"/>
</dbReference>
<reference evidence="2 3" key="1">
    <citation type="submission" date="2016-10" db="EMBL/GenBank/DDBJ databases">
        <authorList>
            <person name="de Groot N.N."/>
        </authorList>
    </citation>
    <scope>NUCLEOTIDE SEQUENCE [LARGE SCALE GENOMIC DNA]</scope>
    <source>
        <strain evidence="2 3">Nm22</strain>
    </source>
</reference>
<dbReference type="Pfam" id="PF04542">
    <property type="entry name" value="Sigma70_r2"/>
    <property type="match status" value="1"/>
</dbReference>
<dbReference type="Gene3D" id="1.10.1740.10">
    <property type="match status" value="1"/>
</dbReference>
<dbReference type="GO" id="GO:0006352">
    <property type="term" value="P:DNA-templated transcription initiation"/>
    <property type="evidence" value="ECO:0007669"/>
    <property type="project" value="InterPro"/>
</dbReference>
<dbReference type="EMBL" id="FOCP01000004">
    <property type="protein sequence ID" value="SEM90085.1"/>
    <property type="molecule type" value="Genomic_DNA"/>
</dbReference>
<protein>
    <submittedName>
        <fullName evidence="2">RNA polymerase sigma-70 factor, ECF subfamily</fullName>
    </submittedName>
</protein>
<name>A0A1H8C4S8_9PROT</name>
<gene>
    <name evidence="2" type="ORF">SAMN05216325_1049</name>
</gene>
<feature type="domain" description="RNA polymerase sigma-70 region 2" evidence="1">
    <location>
        <begin position="24"/>
        <end position="80"/>
    </location>
</feature>
<dbReference type="SUPFAM" id="SSF88946">
    <property type="entry name" value="Sigma2 domain of RNA polymerase sigma factors"/>
    <property type="match status" value="1"/>
</dbReference>
<dbReference type="OrthoDB" id="9783733at2"/>
<dbReference type="GO" id="GO:0003700">
    <property type="term" value="F:DNA-binding transcription factor activity"/>
    <property type="evidence" value="ECO:0007669"/>
    <property type="project" value="InterPro"/>
</dbReference>
<evidence type="ECO:0000313" key="2">
    <source>
        <dbReference type="EMBL" id="SEM90085.1"/>
    </source>
</evidence>
<dbReference type="AlphaFoldDB" id="A0A1H8C4S8"/>
<accession>A0A1H8C4S8</accession>
<dbReference type="InterPro" id="IPR007627">
    <property type="entry name" value="RNA_pol_sigma70_r2"/>
</dbReference>
<dbReference type="RefSeq" id="WP_090628632.1">
    <property type="nucleotide sequence ID" value="NZ_FOCP01000004.1"/>
</dbReference>
<proteinExistence type="predicted"/>